<comment type="caution">
    <text evidence="2">The sequence shown here is derived from an EMBL/GenBank/DDBJ whole genome shotgun (WGS) entry which is preliminary data.</text>
</comment>
<feature type="signal peptide" evidence="1">
    <location>
        <begin position="1"/>
        <end position="19"/>
    </location>
</feature>
<gene>
    <name evidence="2" type="ORF">IAC32_07395</name>
</gene>
<evidence type="ECO:0000313" key="2">
    <source>
        <dbReference type="EMBL" id="MBO8447550.1"/>
    </source>
</evidence>
<protein>
    <submittedName>
        <fullName evidence="2">Uncharacterized protein</fullName>
    </submittedName>
</protein>
<reference evidence="2" key="1">
    <citation type="submission" date="2020-10" db="EMBL/GenBank/DDBJ databases">
        <authorList>
            <person name="Gilroy R."/>
        </authorList>
    </citation>
    <scope>NUCLEOTIDE SEQUENCE</scope>
    <source>
        <strain evidence="2">D3-1215</strain>
    </source>
</reference>
<proteinExistence type="predicted"/>
<keyword evidence="1" id="KW-0732">Signal</keyword>
<organism evidence="2 3">
    <name type="scientific">Candidatus Enterocola intestinipullorum</name>
    <dbReference type="NCBI Taxonomy" id="2840783"/>
    <lineage>
        <taxon>Bacteria</taxon>
        <taxon>Pseudomonadati</taxon>
        <taxon>Bacteroidota</taxon>
        <taxon>Bacteroidia</taxon>
        <taxon>Bacteroidales</taxon>
        <taxon>Candidatus Enterocola</taxon>
    </lineage>
</organism>
<dbReference type="AlphaFoldDB" id="A0A9D9EII4"/>
<evidence type="ECO:0000256" key="1">
    <source>
        <dbReference type="SAM" id="SignalP"/>
    </source>
</evidence>
<name>A0A9D9EII4_9BACT</name>
<evidence type="ECO:0000313" key="3">
    <source>
        <dbReference type="Proteomes" id="UP000823637"/>
    </source>
</evidence>
<dbReference type="EMBL" id="JADIMR010000109">
    <property type="protein sequence ID" value="MBO8447550.1"/>
    <property type="molecule type" value="Genomic_DNA"/>
</dbReference>
<dbReference type="Gene3D" id="3.40.50.10610">
    <property type="entry name" value="ABC-type transport auxiliary lipoprotein component"/>
    <property type="match status" value="1"/>
</dbReference>
<sequence>MKKILIQIILMLSTMVVSGQNFGIENSDNRINVAVYVIDGDLGLADYVSASVVDALVHNGDYTAVERTAEFLGKINSEQEYQRTGMTEEEQIASLGKQFGAKLVCVVKIGTMTDKYFMQARLLDVETAHITNSTKAFVFSLDDVEMACSEMVSQLLTENSNDRSIQGAFK</sequence>
<dbReference type="Proteomes" id="UP000823637">
    <property type="component" value="Unassembled WGS sequence"/>
</dbReference>
<accession>A0A9D9EII4</accession>
<reference evidence="2" key="2">
    <citation type="journal article" date="2021" name="PeerJ">
        <title>Extensive microbial diversity within the chicken gut microbiome revealed by metagenomics and culture.</title>
        <authorList>
            <person name="Gilroy R."/>
            <person name="Ravi A."/>
            <person name="Getino M."/>
            <person name="Pursley I."/>
            <person name="Horton D.L."/>
            <person name="Alikhan N.F."/>
            <person name="Baker D."/>
            <person name="Gharbi K."/>
            <person name="Hall N."/>
            <person name="Watson M."/>
            <person name="Adriaenssens E.M."/>
            <person name="Foster-Nyarko E."/>
            <person name="Jarju S."/>
            <person name="Secka A."/>
            <person name="Antonio M."/>
            <person name="Oren A."/>
            <person name="Chaudhuri R.R."/>
            <person name="La Ragione R."/>
            <person name="Hildebrand F."/>
            <person name="Pallen M.J."/>
        </authorList>
    </citation>
    <scope>NUCLEOTIDE SEQUENCE</scope>
    <source>
        <strain evidence="2">D3-1215</strain>
    </source>
</reference>
<feature type="chain" id="PRO_5039438464" evidence="1">
    <location>
        <begin position="20"/>
        <end position="170"/>
    </location>
</feature>